<evidence type="ECO:0000313" key="10">
    <source>
        <dbReference type="EMBL" id="MPL75407.1"/>
    </source>
</evidence>
<protein>
    <recommendedName>
        <fullName evidence="9">Response regulatory domain-containing protein</fullName>
    </recommendedName>
</protein>
<dbReference type="Gene3D" id="3.90.550.10">
    <property type="entry name" value="Spore Coat Polysaccharide Biosynthesis Protein SpsA, Chain A"/>
    <property type="match status" value="1"/>
</dbReference>
<dbReference type="AlphaFoldDB" id="A0A644U8X7"/>
<dbReference type="Pfam" id="PF13641">
    <property type="entry name" value="Glyco_tranf_2_3"/>
    <property type="match status" value="1"/>
</dbReference>
<feature type="transmembrane region" description="Helical" evidence="8">
    <location>
        <begin position="528"/>
        <end position="549"/>
    </location>
</feature>
<evidence type="ECO:0000256" key="2">
    <source>
        <dbReference type="ARBA" id="ARBA00022676"/>
    </source>
</evidence>
<name>A0A644U8X7_9ZZZZ</name>
<dbReference type="InterPro" id="IPR029044">
    <property type="entry name" value="Nucleotide-diphossugar_trans"/>
</dbReference>
<dbReference type="InterPro" id="IPR011006">
    <property type="entry name" value="CheY-like_superfamily"/>
</dbReference>
<dbReference type="Pfam" id="PF00072">
    <property type="entry name" value="Response_reg"/>
    <property type="match status" value="1"/>
</dbReference>
<dbReference type="FunFam" id="3.90.550.10:FF:000164">
    <property type="entry name" value="Beta-(1-3)-glucosyl transferase"/>
    <property type="match status" value="1"/>
</dbReference>
<evidence type="ECO:0000256" key="5">
    <source>
        <dbReference type="ARBA" id="ARBA00022842"/>
    </source>
</evidence>
<dbReference type="GO" id="GO:0016758">
    <property type="term" value="F:hexosyltransferase activity"/>
    <property type="evidence" value="ECO:0007669"/>
    <property type="project" value="TreeGrafter"/>
</dbReference>
<keyword evidence="6 8" id="KW-1133">Transmembrane helix</keyword>
<dbReference type="GO" id="GO:0000160">
    <property type="term" value="P:phosphorelay signal transduction system"/>
    <property type="evidence" value="ECO:0007669"/>
    <property type="project" value="InterPro"/>
</dbReference>
<evidence type="ECO:0000256" key="3">
    <source>
        <dbReference type="ARBA" id="ARBA00022679"/>
    </source>
</evidence>
<dbReference type="SUPFAM" id="SSF53448">
    <property type="entry name" value="Nucleotide-diphospho-sugar transferases"/>
    <property type="match status" value="1"/>
</dbReference>
<dbReference type="PANTHER" id="PTHR43867:SF2">
    <property type="entry name" value="CELLULOSE SYNTHASE CATALYTIC SUBUNIT A [UDP-FORMING]"/>
    <property type="match status" value="1"/>
</dbReference>
<feature type="transmembrane region" description="Helical" evidence="8">
    <location>
        <begin position="495"/>
        <end position="513"/>
    </location>
</feature>
<organism evidence="10">
    <name type="scientific">bioreactor metagenome</name>
    <dbReference type="NCBI Taxonomy" id="1076179"/>
    <lineage>
        <taxon>unclassified sequences</taxon>
        <taxon>metagenomes</taxon>
        <taxon>ecological metagenomes</taxon>
    </lineage>
</organism>
<dbReference type="GO" id="GO:0005886">
    <property type="term" value="C:plasma membrane"/>
    <property type="evidence" value="ECO:0007669"/>
    <property type="project" value="TreeGrafter"/>
</dbReference>
<dbReference type="SUPFAM" id="SSF52172">
    <property type="entry name" value="CheY-like"/>
    <property type="match status" value="1"/>
</dbReference>
<dbReference type="EMBL" id="VSSQ01000088">
    <property type="protein sequence ID" value="MPL75407.1"/>
    <property type="molecule type" value="Genomic_DNA"/>
</dbReference>
<dbReference type="SMART" id="SM00448">
    <property type="entry name" value="REC"/>
    <property type="match status" value="1"/>
</dbReference>
<dbReference type="PROSITE" id="PS50110">
    <property type="entry name" value="RESPONSE_REGULATORY"/>
    <property type="match status" value="1"/>
</dbReference>
<reference evidence="10" key="1">
    <citation type="submission" date="2019-08" db="EMBL/GenBank/DDBJ databases">
        <authorList>
            <person name="Kucharzyk K."/>
            <person name="Murdoch R.W."/>
            <person name="Higgins S."/>
            <person name="Loffler F."/>
        </authorList>
    </citation>
    <scope>NUCLEOTIDE SEQUENCE</scope>
</reference>
<comment type="subcellular location">
    <subcellularLocation>
        <location evidence="1">Membrane</location>
        <topology evidence="1">Multi-pass membrane protein</topology>
    </subcellularLocation>
</comment>
<feature type="transmembrane region" description="Helical" evidence="8">
    <location>
        <begin position="141"/>
        <end position="161"/>
    </location>
</feature>
<evidence type="ECO:0000256" key="8">
    <source>
        <dbReference type="SAM" id="Phobius"/>
    </source>
</evidence>
<evidence type="ECO:0000256" key="7">
    <source>
        <dbReference type="ARBA" id="ARBA00023136"/>
    </source>
</evidence>
<dbReference type="InterPro" id="IPR001789">
    <property type="entry name" value="Sig_transdc_resp-reg_receiver"/>
</dbReference>
<dbReference type="InterPro" id="IPR050321">
    <property type="entry name" value="Glycosyltr_2/OpgH_subfam"/>
</dbReference>
<keyword evidence="7 8" id="KW-0472">Membrane</keyword>
<evidence type="ECO:0000256" key="6">
    <source>
        <dbReference type="ARBA" id="ARBA00022989"/>
    </source>
</evidence>
<evidence type="ECO:0000256" key="4">
    <source>
        <dbReference type="ARBA" id="ARBA00022692"/>
    </source>
</evidence>
<sequence length="592" mass="67402">MIVEEESVSLDIKQKIENIGHNVIDTTNTGKNAIKIAKKYKPDMILIGINLKGNMNGVETAKKIEYLDIPIIYLDNDETGKNIENAIMTYPFGFISKPYDSTELEHVINFGIKKCAEDLNKIKKVENDVKRKNKELLIEKICVAAMIGISSTLIITSFLYFNFTWMQWLLFIPSCVMIFLALANLLKQEKVTPYEVPPFVTMMVPAHNEEHTIEDCVRSLANVNYYYKGKKNFELIVINDGSEDRTGEVLSRLKEEFDNLKVITRVPPRSGKGKSYVLNDGLRIAKGEVIAVFDADARVDDDYLSIIMPYLNDENVKGVQSRVKIYNKDENFLTAMQNIEFGLFGNIVRAKDILGKAGFLGGNGQIVKKEAITALGGWDGFAITEDLNLSIRMMVKGFEIRYCGETCVYQEAVPTWKQLFRQRARWAIGNFEALFIDTPNILKSKLPLLRTFGIIEHISFYILNLFIFIGFIVLGIDVFSYYYQNHFIIEMNAPLIIGLISAIGFFPGVIISLNRDNFSIPSILTNVIGYWIYSFHLIPLFFITCYQMLTRKERTWAKTLHLGNDGKLKVKGEMTEFKIGDNIDATISYDSK</sequence>
<keyword evidence="3" id="KW-0808">Transferase</keyword>
<keyword evidence="5" id="KW-0460">Magnesium</keyword>
<evidence type="ECO:0000256" key="1">
    <source>
        <dbReference type="ARBA" id="ARBA00004141"/>
    </source>
</evidence>
<keyword evidence="4 8" id="KW-0812">Transmembrane</keyword>
<feature type="transmembrane region" description="Helical" evidence="8">
    <location>
        <begin position="462"/>
        <end position="483"/>
    </location>
</feature>
<feature type="transmembrane region" description="Helical" evidence="8">
    <location>
        <begin position="167"/>
        <end position="186"/>
    </location>
</feature>
<gene>
    <name evidence="10" type="ORF">SDC9_21231</name>
</gene>
<evidence type="ECO:0000259" key="9">
    <source>
        <dbReference type="PROSITE" id="PS50110"/>
    </source>
</evidence>
<proteinExistence type="predicted"/>
<accession>A0A644U8X7</accession>
<feature type="domain" description="Response regulatory" evidence="9">
    <location>
        <begin position="1"/>
        <end position="112"/>
    </location>
</feature>
<keyword evidence="2" id="KW-0328">Glycosyltransferase</keyword>
<dbReference type="PANTHER" id="PTHR43867">
    <property type="entry name" value="CELLULOSE SYNTHASE CATALYTIC SUBUNIT A [UDP-FORMING]"/>
    <property type="match status" value="1"/>
</dbReference>
<comment type="caution">
    <text evidence="10">The sequence shown here is derived from an EMBL/GenBank/DDBJ whole genome shotgun (WGS) entry which is preliminary data.</text>
</comment>
<dbReference type="CDD" id="cd06423">
    <property type="entry name" value="CESA_like"/>
    <property type="match status" value="1"/>
</dbReference>
<dbReference type="Gene3D" id="3.40.50.2300">
    <property type="match status" value="1"/>
</dbReference>